<protein>
    <recommendedName>
        <fullName evidence="5">Putative nuclease HARBI1</fullName>
    </recommendedName>
    <alternativeName>
        <fullName evidence="11">Harbinger transposase-derived nuclease</fullName>
    </alternativeName>
</protein>
<comment type="subcellular location">
    <subcellularLocation>
        <location evidence="3">Cytoplasm</location>
    </subcellularLocation>
    <subcellularLocation>
        <location evidence="2">Nucleus</location>
    </subcellularLocation>
</comment>
<keyword evidence="10" id="KW-0539">Nucleus</keyword>
<comment type="caution">
    <text evidence="15">The sequence shown here is derived from an EMBL/GenBank/DDBJ whole genome shotgun (WGS) entry which is preliminary data.</text>
</comment>
<dbReference type="AlphaFoldDB" id="A0AAD7Z031"/>
<evidence type="ECO:0000256" key="10">
    <source>
        <dbReference type="ARBA" id="ARBA00023242"/>
    </source>
</evidence>
<evidence type="ECO:0000256" key="6">
    <source>
        <dbReference type="ARBA" id="ARBA00022490"/>
    </source>
</evidence>
<dbReference type="InterPro" id="IPR027806">
    <property type="entry name" value="HARBI1_dom"/>
</dbReference>
<evidence type="ECO:0000256" key="5">
    <source>
        <dbReference type="ARBA" id="ARBA00015519"/>
    </source>
</evidence>
<gene>
    <name evidence="15" type="ORF">PYW07_014154</name>
</gene>
<dbReference type="EMBL" id="JARGEI010000003">
    <property type="protein sequence ID" value="KAJ8733603.1"/>
    <property type="molecule type" value="Genomic_DNA"/>
</dbReference>
<evidence type="ECO:0000256" key="4">
    <source>
        <dbReference type="ARBA" id="ARBA00006958"/>
    </source>
</evidence>
<evidence type="ECO:0000259" key="14">
    <source>
        <dbReference type="Pfam" id="PF13359"/>
    </source>
</evidence>
<dbReference type="Proteomes" id="UP001231518">
    <property type="component" value="Chromosome 5"/>
</dbReference>
<organism evidence="15 16">
    <name type="scientific">Mythimna separata</name>
    <name type="common">Oriental armyworm</name>
    <name type="synonym">Pseudaletia separata</name>
    <dbReference type="NCBI Taxonomy" id="271217"/>
    <lineage>
        <taxon>Eukaryota</taxon>
        <taxon>Metazoa</taxon>
        <taxon>Ecdysozoa</taxon>
        <taxon>Arthropoda</taxon>
        <taxon>Hexapoda</taxon>
        <taxon>Insecta</taxon>
        <taxon>Pterygota</taxon>
        <taxon>Neoptera</taxon>
        <taxon>Endopterygota</taxon>
        <taxon>Lepidoptera</taxon>
        <taxon>Glossata</taxon>
        <taxon>Ditrysia</taxon>
        <taxon>Noctuoidea</taxon>
        <taxon>Noctuidae</taxon>
        <taxon>Noctuinae</taxon>
        <taxon>Hadenini</taxon>
        <taxon>Mythimna</taxon>
    </lineage>
</organism>
<evidence type="ECO:0000313" key="16">
    <source>
        <dbReference type="Proteomes" id="UP001231518"/>
    </source>
</evidence>
<dbReference type="GO" id="GO:0046872">
    <property type="term" value="F:metal ion binding"/>
    <property type="evidence" value="ECO:0007669"/>
    <property type="project" value="UniProtKB-KW"/>
</dbReference>
<evidence type="ECO:0000256" key="7">
    <source>
        <dbReference type="ARBA" id="ARBA00022722"/>
    </source>
</evidence>
<dbReference type="InterPro" id="IPR045249">
    <property type="entry name" value="HARBI1-like"/>
</dbReference>
<dbReference type="PANTHER" id="PTHR22930:SF289">
    <property type="entry name" value="DDE TNP4 DOMAIN-CONTAINING PROTEIN-RELATED"/>
    <property type="match status" value="1"/>
</dbReference>
<feature type="region of interest" description="Disordered" evidence="13">
    <location>
        <begin position="1"/>
        <end position="21"/>
    </location>
</feature>
<evidence type="ECO:0000256" key="12">
    <source>
        <dbReference type="ARBA" id="ARBA00045850"/>
    </source>
</evidence>
<keyword evidence="7" id="KW-0540">Nuclease</keyword>
<dbReference type="PANTHER" id="PTHR22930">
    <property type="match status" value="1"/>
</dbReference>
<comment type="similarity">
    <text evidence="4">Belongs to the HARBI1 family.</text>
</comment>
<dbReference type="GO" id="GO:0016787">
    <property type="term" value="F:hydrolase activity"/>
    <property type="evidence" value="ECO:0007669"/>
    <property type="project" value="UniProtKB-KW"/>
</dbReference>
<evidence type="ECO:0000256" key="8">
    <source>
        <dbReference type="ARBA" id="ARBA00022723"/>
    </source>
</evidence>
<dbReference type="GO" id="GO:0005737">
    <property type="term" value="C:cytoplasm"/>
    <property type="evidence" value="ECO:0007669"/>
    <property type="project" value="UniProtKB-SubCell"/>
</dbReference>
<evidence type="ECO:0000256" key="3">
    <source>
        <dbReference type="ARBA" id="ARBA00004496"/>
    </source>
</evidence>
<name>A0AAD7Z031_MYTSE</name>
<sequence>MSLSSLSSLSDHERPTVSRRNEEKLNAFEKYHDMEFVSRFRLSKETVLYLDSVFGSTIKPLTKRNRAIQPVDQILIALRYYATGSYQRVIGDIFEVEQPTVHRIVHRVTTKIASLKSRFINMPTQEEYPVVANEFFAIAGFPRVVGAIDCTHIKINSPGGAQSEIYRNRKGYFSLNVQMVCDARLRIRNVIARWPGFVHDSTIFNDSPLCAQLERGDFGTGIILGDSGYPCRPYLLTPLLNTRTAAEEAYNRSQISTRNPVERLFGVLKRRFPCLQNGIGLKIQNIPPVIVACAVLHNIALSRSDELLDEDISLPYVEEESMVQQPIGLETNQNFIVRTNIINTHFST</sequence>
<evidence type="ECO:0000256" key="11">
    <source>
        <dbReference type="ARBA" id="ARBA00030126"/>
    </source>
</evidence>
<feature type="domain" description="DDE Tnp4" evidence="14">
    <location>
        <begin position="148"/>
        <end position="298"/>
    </location>
</feature>
<proteinExistence type="inferred from homology"/>
<comment type="function">
    <text evidence="12">Transposase-derived protein that may have nuclease activity. Does not have transposase activity.</text>
</comment>
<keyword evidence="9" id="KW-0378">Hydrolase</keyword>
<dbReference type="PRINTS" id="PR02086">
    <property type="entry name" value="PUTNUCHARBI1"/>
</dbReference>
<comment type="cofactor">
    <cofactor evidence="1">
        <name>a divalent metal cation</name>
        <dbReference type="ChEBI" id="CHEBI:60240"/>
    </cofactor>
</comment>
<evidence type="ECO:0000256" key="13">
    <source>
        <dbReference type="SAM" id="MobiDB-lite"/>
    </source>
</evidence>
<dbReference type="Pfam" id="PF13359">
    <property type="entry name" value="DDE_Tnp_4"/>
    <property type="match status" value="1"/>
</dbReference>
<dbReference type="GO" id="GO:0004518">
    <property type="term" value="F:nuclease activity"/>
    <property type="evidence" value="ECO:0007669"/>
    <property type="project" value="UniProtKB-KW"/>
</dbReference>
<keyword evidence="6" id="KW-0963">Cytoplasm</keyword>
<accession>A0AAD7Z031</accession>
<feature type="compositionally biased region" description="Basic and acidic residues" evidence="13">
    <location>
        <begin position="10"/>
        <end position="21"/>
    </location>
</feature>
<keyword evidence="8" id="KW-0479">Metal-binding</keyword>
<evidence type="ECO:0000256" key="2">
    <source>
        <dbReference type="ARBA" id="ARBA00004123"/>
    </source>
</evidence>
<dbReference type="GO" id="GO:0005634">
    <property type="term" value="C:nucleus"/>
    <property type="evidence" value="ECO:0007669"/>
    <property type="project" value="UniProtKB-SubCell"/>
</dbReference>
<reference evidence="15" key="1">
    <citation type="submission" date="2023-03" db="EMBL/GenBank/DDBJ databases">
        <title>Chromosome-level genomes of two armyworms, Mythimna separata and Mythimna loreyi, provide insights into the biosynthesis and reception of sex pheromones.</title>
        <authorList>
            <person name="Zhao H."/>
        </authorList>
    </citation>
    <scope>NUCLEOTIDE SEQUENCE</scope>
    <source>
        <strain evidence="15">BeijingLab</strain>
        <tissue evidence="15">Pupa</tissue>
    </source>
</reference>
<evidence type="ECO:0000256" key="9">
    <source>
        <dbReference type="ARBA" id="ARBA00022801"/>
    </source>
</evidence>
<dbReference type="InterPro" id="IPR026103">
    <property type="entry name" value="HARBI1_animal"/>
</dbReference>
<keyword evidence="16" id="KW-1185">Reference proteome</keyword>
<evidence type="ECO:0000313" key="15">
    <source>
        <dbReference type="EMBL" id="KAJ8733603.1"/>
    </source>
</evidence>
<evidence type="ECO:0000256" key="1">
    <source>
        <dbReference type="ARBA" id="ARBA00001968"/>
    </source>
</evidence>